<keyword evidence="2" id="KW-1185">Reference proteome</keyword>
<dbReference type="AlphaFoldDB" id="A0AA88A8T4"/>
<dbReference type="EMBL" id="BTGU01000009">
    <property type="protein sequence ID" value="GMN39331.1"/>
    <property type="molecule type" value="Genomic_DNA"/>
</dbReference>
<gene>
    <name evidence="1" type="ORF">TIFTF001_008562</name>
</gene>
<accession>A0AA88A8T4</accession>
<evidence type="ECO:0000313" key="1">
    <source>
        <dbReference type="EMBL" id="GMN39331.1"/>
    </source>
</evidence>
<protein>
    <submittedName>
        <fullName evidence="1">Uncharacterized protein</fullName>
    </submittedName>
</protein>
<dbReference type="Proteomes" id="UP001187192">
    <property type="component" value="Unassembled WGS sequence"/>
</dbReference>
<evidence type="ECO:0000313" key="2">
    <source>
        <dbReference type="Proteomes" id="UP001187192"/>
    </source>
</evidence>
<name>A0AA88A8T4_FICCA</name>
<proteinExistence type="predicted"/>
<sequence>MHGSGSELSFEMGVGVVVWFQDRGRDLELGLGSGLGIWIGVGIWDERRGWVSRLGWGLRFGMGVEVRVGIRSWDMSWDGGWGWDRDRDRAHETGSQDRGWVSELGLSFGTGQCRDSEQGRGRVSGPRSGWGFEMEVGVRFWDLGRVGFRDWGRIGFRG</sequence>
<comment type="caution">
    <text evidence="1">The sequence shown here is derived from an EMBL/GenBank/DDBJ whole genome shotgun (WGS) entry which is preliminary data.</text>
</comment>
<organism evidence="1 2">
    <name type="scientific">Ficus carica</name>
    <name type="common">Common fig</name>
    <dbReference type="NCBI Taxonomy" id="3494"/>
    <lineage>
        <taxon>Eukaryota</taxon>
        <taxon>Viridiplantae</taxon>
        <taxon>Streptophyta</taxon>
        <taxon>Embryophyta</taxon>
        <taxon>Tracheophyta</taxon>
        <taxon>Spermatophyta</taxon>
        <taxon>Magnoliopsida</taxon>
        <taxon>eudicotyledons</taxon>
        <taxon>Gunneridae</taxon>
        <taxon>Pentapetalae</taxon>
        <taxon>rosids</taxon>
        <taxon>fabids</taxon>
        <taxon>Rosales</taxon>
        <taxon>Moraceae</taxon>
        <taxon>Ficeae</taxon>
        <taxon>Ficus</taxon>
    </lineage>
</organism>
<reference evidence="1" key="1">
    <citation type="submission" date="2023-07" db="EMBL/GenBank/DDBJ databases">
        <title>draft genome sequence of fig (Ficus carica).</title>
        <authorList>
            <person name="Takahashi T."/>
            <person name="Nishimura K."/>
        </authorList>
    </citation>
    <scope>NUCLEOTIDE SEQUENCE</scope>
</reference>